<keyword evidence="9" id="KW-1185">Reference proteome</keyword>
<dbReference type="GO" id="GO:0005634">
    <property type="term" value="C:nucleus"/>
    <property type="evidence" value="ECO:0007669"/>
    <property type="project" value="TreeGrafter"/>
</dbReference>
<dbReference type="Gene3D" id="3.30.40.10">
    <property type="entry name" value="Zinc/RING finger domain, C3HC4 (zinc finger)"/>
    <property type="match status" value="1"/>
</dbReference>
<dbReference type="EMBL" id="CAMPGE010018607">
    <property type="protein sequence ID" value="CAI2377008.1"/>
    <property type="molecule type" value="Genomic_DNA"/>
</dbReference>
<reference evidence="8" key="1">
    <citation type="submission" date="2023-07" db="EMBL/GenBank/DDBJ databases">
        <authorList>
            <consortium name="AG Swart"/>
            <person name="Singh M."/>
            <person name="Singh A."/>
            <person name="Seah K."/>
            <person name="Emmerich C."/>
        </authorList>
    </citation>
    <scope>NUCLEOTIDE SEQUENCE</scope>
    <source>
        <strain evidence="8">DP1</strain>
    </source>
</reference>
<keyword evidence="1" id="KW-0479">Metal-binding</keyword>
<evidence type="ECO:0000256" key="5">
    <source>
        <dbReference type="SAM" id="Phobius"/>
    </source>
</evidence>
<dbReference type="InterPro" id="IPR001841">
    <property type="entry name" value="Znf_RING"/>
</dbReference>
<dbReference type="EMBL" id="CAMPGE010018452">
    <property type="protein sequence ID" value="CAI2376867.1"/>
    <property type="molecule type" value="Genomic_DNA"/>
</dbReference>
<dbReference type="CDD" id="cd16454">
    <property type="entry name" value="RING-H2_PA-TM-RING"/>
    <property type="match status" value="1"/>
</dbReference>
<evidence type="ECO:0000256" key="4">
    <source>
        <dbReference type="PROSITE-ProRule" id="PRU00175"/>
    </source>
</evidence>
<dbReference type="GO" id="GO:0006511">
    <property type="term" value="P:ubiquitin-dependent protein catabolic process"/>
    <property type="evidence" value="ECO:0007669"/>
    <property type="project" value="TreeGrafter"/>
</dbReference>
<evidence type="ECO:0000259" key="6">
    <source>
        <dbReference type="PROSITE" id="PS50089"/>
    </source>
</evidence>
<evidence type="ECO:0000256" key="2">
    <source>
        <dbReference type="ARBA" id="ARBA00022771"/>
    </source>
</evidence>
<keyword evidence="5" id="KW-0812">Transmembrane</keyword>
<protein>
    <recommendedName>
        <fullName evidence="6">RING-type domain-containing protein</fullName>
    </recommendedName>
</protein>
<dbReference type="InterPro" id="IPR013083">
    <property type="entry name" value="Znf_RING/FYVE/PHD"/>
</dbReference>
<keyword evidence="3" id="KW-0862">Zinc</keyword>
<dbReference type="GO" id="GO:0008270">
    <property type="term" value="F:zinc ion binding"/>
    <property type="evidence" value="ECO:0007669"/>
    <property type="project" value="UniProtKB-KW"/>
</dbReference>
<keyword evidence="2 4" id="KW-0863">Zinc-finger</keyword>
<proteinExistence type="predicted"/>
<accession>A0AAD1XQ17</accession>
<sequence>MSFSQHQRATQEEGTEKLIKRNTGTIRNNILSIILILLSLYMCSSEGFFGKNCGPDIRGFLKIAVFVKLGISIYFGLVNYLVQNNKVKLRTANLMIAGLWLLTLYWHWIVLSKFYSSINDCRKVATLLWINHLLLLVDAFLNFGLCLCISCGLCIFCIAILVSLRRDAQKAKANLQIKDLLLNAAKFKRSPSEYEVGDSCPICIVEFAENENIICLPCNRGHIFHSDCIGEWVQRNNNCPICKAEITPDIIEGASMQDIPIAGGDPESRCEDLDD</sequence>
<evidence type="ECO:0000256" key="3">
    <source>
        <dbReference type="ARBA" id="ARBA00022833"/>
    </source>
</evidence>
<feature type="domain" description="RING-type" evidence="6">
    <location>
        <begin position="200"/>
        <end position="243"/>
    </location>
</feature>
<gene>
    <name evidence="7" type="ORF">ECRASSUSDP1_LOCUS18244</name>
    <name evidence="8" type="ORF">ECRASSUSDP1_LOCUS18389</name>
</gene>
<feature type="transmembrane region" description="Helical" evidence="5">
    <location>
        <begin position="30"/>
        <end position="49"/>
    </location>
</feature>
<dbReference type="InterPro" id="IPR051834">
    <property type="entry name" value="RING_finger_E3_ligase"/>
</dbReference>
<dbReference type="Proteomes" id="UP001295684">
    <property type="component" value="Unassembled WGS sequence"/>
</dbReference>
<dbReference type="PROSITE" id="PS50089">
    <property type="entry name" value="ZF_RING_2"/>
    <property type="match status" value="1"/>
</dbReference>
<evidence type="ECO:0000256" key="1">
    <source>
        <dbReference type="ARBA" id="ARBA00022723"/>
    </source>
</evidence>
<feature type="transmembrane region" description="Helical" evidence="5">
    <location>
        <begin position="135"/>
        <end position="162"/>
    </location>
</feature>
<keyword evidence="5" id="KW-0472">Membrane</keyword>
<keyword evidence="5" id="KW-1133">Transmembrane helix</keyword>
<comment type="caution">
    <text evidence="8">The sequence shown here is derived from an EMBL/GenBank/DDBJ whole genome shotgun (WGS) entry which is preliminary data.</text>
</comment>
<evidence type="ECO:0000313" key="7">
    <source>
        <dbReference type="EMBL" id="CAI2376867.1"/>
    </source>
</evidence>
<dbReference type="AlphaFoldDB" id="A0AAD1XQ17"/>
<dbReference type="Pfam" id="PF13639">
    <property type="entry name" value="zf-RING_2"/>
    <property type="match status" value="1"/>
</dbReference>
<dbReference type="PANTHER" id="PTHR45931:SF3">
    <property type="entry name" value="RING ZINC FINGER-CONTAINING PROTEIN"/>
    <property type="match status" value="1"/>
</dbReference>
<dbReference type="PANTHER" id="PTHR45931">
    <property type="entry name" value="SI:CH211-59O9.10"/>
    <property type="match status" value="1"/>
</dbReference>
<feature type="transmembrane region" description="Helical" evidence="5">
    <location>
        <begin position="94"/>
        <end position="115"/>
    </location>
</feature>
<dbReference type="GO" id="GO:0061630">
    <property type="term" value="F:ubiquitin protein ligase activity"/>
    <property type="evidence" value="ECO:0007669"/>
    <property type="project" value="TreeGrafter"/>
</dbReference>
<evidence type="ECO:0000313" key="9">
    <source>
        <dbReference type="Proteomes" id="UP001295684"/>
    </source>
</evidence>
<dbReference type="SUPFAM" id="SSF57850">
    <property type="entry name" value="RING/U-box"/>
    <property type="match status" value="1"/>
</dbReference>
<organism evidence="8 9">
    <name type="scientific">Euplotes crassus</name>
    <dbReference type="NCBI Taxonomy" id="5936"/>
    <lineage>
        <taxon>Eukaryota</taxon>
        <taxon>Sar</taxon>
        <taxon>Alveolata</taxon>
        <taxon>Ciliophora</taxon>
        <taxon>Intramacronucleata</taxon>
        <taxon>Spirotrichea</taxon>
        <taxon>Hypotrichia</taxon>
        <taxon>Euplotida</taxon>
        <taxon>Euplotidae</taxon>
        <taxon>Moneuplotes</taxon>
    </lineage>
</organism>
<evidence type="ECO:0000313" key="8">
    <source>
        <dbReference type="EMBL" id="CAI2377008.1"/>
    </source>
</evidence>
<feature type="transmembrane region" description="Helical" evidence="5">
    <location>
        <begin position="61"/>
        <end position="82"/>
    </location>
</feature>
<name>A0AAD1XQ17_EUPCR</name>